<dbReference type="InterPro" id="IPR029063">
    <property type="entry name" value="SAM-dependent_MTases_sf"/>
</dbReference>
<dbReference type="Proteomes" id="UP000481033">
    <property type="component" value="Unassembled WGS sequence"/>
</dbReference>
<feature type="domain" description="Methyltransferase type 11" evidence="1">
    <location>
        <begin position="79"/>
        <end position="141"/>
    </location>
</feature>
<organism evidence="2 3">
    <name type="scientific">Adonisia turfae CCMR0081</name>
    <dbReference type="NCBI Taxonomy" id="2292702"/>
    <lineage>
        <taxon>Bacteria</taxon>
        <taxon>Bacillati</taxon>
        <taxon>Cyanobacteriota</taxon>
        <taxon>Adonisia</taxon>
        <taxon>Adonisia turfae</taxon>
    </lineage>
</organism>
<dbReference type="CDD" id="cd02440">
    <property type="entry name" value="AdoMet_MTases"/>
    <property type="match status" value="1"/>
</dbReference>
<reference evidence="2 3" key="1">
    <citation type="journal article" date="2020" name="Microb. Ecol.">
        <title>Ecogenomics of the Marine Benthic Filamentous Cyanobacterium Adonisia.</title>
        <authorList>
            <person name="Walter J.M."/>
            <person name="Coutinho F.H."/>
            <person name="Leomil L."/>
            <person name="Hargreaves P.I."/>
            <person name="Campeao M.E."/>
            <person name="Vieira V.V."/>
            <person name="Silva B.S."/>
            <person name="Fistarol G.O."/>
            <person name="Salomon P.S."/>
            <person name="Sawabe T."/>
            <person name="Mino S."/>
            <person name="Hosokawa M."/>
            <person name="Miyashita H."/>
            <person name="Maruyama F."/>
            <person name="van Verk M.C."/>
            <person name="Dutilh B.E."/>
            <person name="Thompson C.C."/>
            <person name="Thompson F.L."/>
        </authorList>
    </citation>
    <scope>NUCLEOTIDE SEQUENCE [LARGE SCALE GENOMIC DNA]</scope>
    <source>
        <strain evidence="2 3">CCMR0081</strain>
    </source>
</reference>
<sequence>MLAASQRQKLDESNDTLFYEHPRFVTHVDERFIEQLTELYQERLTPNSCILDMMSSWVSHLPSDMQFAQVEGHGMNAEELAKNPRLDHYFVQDLNDNQTLPFKDCTFDAVLNTVSVQYLQQPETVFAEIYRVLKPGGIAIVSFSNRMFYQKAISAWRDSSDAHHIALVKSYFASVKGFSQPEVIANQGPPINPILQMMGMASSDPFYALIAERMEVLVK</sequence>
<evidence type="ECO:0000313" key="2">
    <source>
        <dbReference type="EMBL" id="NEZ60262.1"/>
    </source>
</evidence>
<dbReference type="Gene3D" id="3.40.50.150">
    <property type="entry name" value="Vaccinia Virus protein VP39"/>
    <property type="match status" value="1"/>
</dbReference>
<dbReference type="GO" id="GO:0008757">
    <property type="term" value="F:S-adenosylmethionine-dependent methyltransferase activity"/>
    <property type="evidence" value="ECO:0007669"/>
    <property type="project" value="InterPro"/>
</dbReference>
<evidence type="ECO:0000313" key="3">
    <source>
        <dbReference type="Proteomes" id="UP000481033"/>
    </source>
</evidence>
<dbReference type="PANTHER" id="PTHR43036">
    <property type="entry name" value="OSJNBB0011N17.9 PROTEIN"/>
    <property type="match status" value="1"/>
</dbReference>
<gene>
    <name evidence="2" type="ORF">DXZ20_32390</name>
</gene>
<dbReference type="GO" id="GO:0032259">
    <property type="term" value="P:methylation"/>
    <property type="evidence" value="ECO:0007669"/>
    <property type="project" value="UniProtKB-KW"/>
</dbReference>
<comment type="caution">
    <text evidence="2">The sequence shown here is derived from an EMBL/GenBank/DDBJ whole genome shotgun (WGS) entry which is preliminary data.</text>
</comment>
<dbReference type="SUPFAM" id="SSF53335">
    <property type="entry name" value="S-adenosyl-L-methionine-dependent methyltransferases"/>
    <property type="match status" value="1"/>
</dbReference>
<dbReference type="RefSeq" id="WP_163702862.1">
    <property type="nucleotide sequence ID" value="NZ_QXHD01000004.1"/>
</dbReference>
<dbReference type="Pfam" id="PF08241">
    <property type="entry name" value="Methyltransf_11"/>
    <property type="match status" value="1"/>
</dbReference>
<keyword evidence="3" id="KW-1185">Reference proteome</keyword>
<keyword evidence="2" id="KW-0489">Methyltransferase</keyword>
<accession>A0A6M0RX25</accession>
<proteinExistence type="predicted"/>
<evidence type="ECO:0000259" key="1">
    <source>
        <dbReference type="Pfam" id="PF08241"/>
    </source>
</evidence>
<dbReference type="AlphaFoldDB" id="A0A6M0RX25"/>
<protein>
    <submittedName>
        <fullName evidence="2">Class I SAM-dependent methyltransferase</fullName>
    </submittedName>
</protein>
<dbReference type="PANTHER" id="PTHR43036:SF2">
    <property type="entry name" value="OS04G0481300 PROTEIN"/>
    <property type="match status" value="1"/>
</dbReference>
<dbReference type="EMBL" id="QXHD01000004">
    <property type="protein sequence ID" value="NEZ60262.1"/>
    <property type="molecule type" value="Genomic_DNA"/>
</dbReference>
<keyword evidence="2" id="KW-0808">Transferase</keyword>
<name>A0A6M0RX25_9CYAN</name>
<dbReference type="InterPro" id="IPR013216">
    <property type="entry name" value="Methyltransf_11"/>
</dbReference>